<feature type="region of interest" description="Disordered" evidence="2">
    <location>
        <begin position="25"/>
        <end position="49"/>
    </location>
</feature>
<feature type="coiled-coil region" evidence="1">
    <location>
        <begin position="296"/>
        <end position="379"/>
    </location>
</feature>
<evidence type="ECO:0000256" key="1">
    <source>
        <dbReference type="SAM" id="Coils"/>
    </source>
</evidence>
<reference evidence="3" key="1">
    <citation type="submission" date="2022-08" db="EMBL/GenBank/DDBJ databases">
        <title>Novel sulphate-reducing endosymbionts in the free-living metamonad Anaeramoeba.</title>
        <authorList>
            <person name="Jerlstrom-Hultqvist J."/>
            <person name="Cepicka I."/>
            <person name="Gallot-Lavallee L."/>
            <person name="Salas-Leiva D."/>
            <person name="Curtis B.A."/>
            <person name="Zahonova K."/>
            <person name="Pipaliya S."/>
            <person name="Dacks J."/>
            <person name="Roger A.J."/>
        </authorList>
    </citation>
    <scope>NUCLEOTIDE SEQUENCE</scope>
    <source>
        <strain evidence="3">Busselton2</strain>
    </source>
</reference>
<protein>
    <submittedName>
        <fullName evidence="3">Uncharacterized protein</fullName>
    </submittedName>
</protein>
<dbReference type="AlphaFoldDB" id="A0AAV7YI50"/>
<keyword evidence="1" id="KW-0175">Coiled coil</keyword>
<gene>
    <name evidence="3" type="ORF">M0812_24848</name>
</gene>
<organism evidence="3 4">
    <name type="scientific">Anaeramoeba flamelloides</name>
    <dbReference type="NCBI Taxonomy" id="1746091"/>
    <lineage>
        <taxon>Eukaryota</taxon>
        <taxon>Metamonada</taxon>
        <taxon>Anaeramoebidae</taxon>
        <taxon>Anaeramoeba</taxon>
    </lineage>
</organism>
<sequence length="452" mass="53633">MSNPRHRSLIFTSSLLNTTNGLFESHEQQKQKQKQNQNQNRNSNRIGNLKMKFLQQKVQKLEKENQDLRGKQYEQQKTYLDEKKAILDEKNTILEEKNTLCLVINKLNKEKQGMEEYRVYGKQISDLVNEKHRLLNLNLKLKKRCTDLRSKARKLCNQIVKQKSIIKHQQKKQEKQKKIMKKSSSMSQMRKIHKSMDSLSFVKIRPQTRTVDDNQLYSEHIIEEIQSELGSTSESLHNFEFSKINERYNLNDIDYGEDNFHCYQESQISVDQSSYNLLKRQSMKTKKQFQRILLELKNMNQILNGKNEIIKNLKATVEDCKAQEKKQTLTIDNLSSIGKENQAIINSLKIANRSLNLELEQLESKFINKIKELEKKTNNTSSLISNKMKMFPKKKKFKKLAKENELISFKIKYEQQQVSIRQKQQDYNVLQRMLNKRDLQIQNLQTQLEQKK</sequence>
<evidence type="ECO:0000256" key="2">
    <source>
        <dbReference type="SAM" id="MobiDB-lite"/>
    </source>
</evidence>
<proteinExistence type="predicted"/>
<dbReference type="EMBL" id="JANTQA010000057">
    <property type="protein sequence ID" value="KAJ3429496.1"/>
    <property type="molecule type" value="Genomic_DNA"/>
</dbReference>
<evidence type="ECO:0000313" key="4">
    <source>
        <dbReference type="Proteomes" id="UP001146793"/>
    </source>
</evidence>
<comment type="caution">
    <text evidence="3">The sequence shown here is derived from an EMBL/GenBank/DDBJ whole genome shotgun (WGS) entry which is preliminary data.</text>
</comment>
<feature type="region of interest" description="Disordered" evidence="2">
    <location>
        <begin position="170"/>
        <end position="189"/>
    </location>
</feature>
<dbReference type="Proteomes" id="UP001146793">
    <property type="component" value="Unassembled WGS sequence"/>
</dbReference>
<accession>A0AAV7YI50</accession>
<evidence type="ECO:0000313" key="3">
    <source>
        <dbReference type="EMBL" id="KAJ3429496.1"/>
    </source>
</evidence>
<name>A0AAV7YI50_9EUKA</name>